<accession>W7HL48</accession>
<dbReference type="OrthoDB" id="272271at2759"/>
<dbReference type="Gene3D" id="3.60.130.10">
    <property type="entry name" value="Clavaminate synthase-like"/>
    <property type="match status" value="1"/>
</dbReference>
<dbReference type="InterPro" id="IPR003819">
    <property type="entry name" value="TauD/TfdA-like"/>
</dbReference>
<evidence type="ECO:0000313" key="4">
    <source>
        <dbReference type="Proteomes" id="UP000024837"/>
    </source>
</evidence>
<dbReference type="InterPro" id="IPR042098">
    <property type="entry name" value="TauD-like_sf"/>
</dbReference>
<dbReference type="Pfam" id="PF02668">
    <property type="entry name" value="TauD"/>
    <property type="match status" value="1"/>
</dbReference>
<evidence type="ECO:0000313" key="3">
    <source>
        <dbReference type="EMBL" id="EWC43759.1"/>
    </source>
</evidence>
<dbReference type="AlphaFoldDB" id="W7HL48"/>
<sequence length="427" mass="46874">MSPAPYGQGAAISDLKNYLTSQRLEAMDDCGKICYVPSRKGYEVRSELVKSALANKLKTQLPAGFPNSVDGPLSWTASELAEEDWLVRLSEEDVGSVEVALKSYLAKHDTVNHVSTETFPINESLKAKMKQTVSGLFDRRGFAILRGLDSTKYSPIERAVIFLGLSSHVGGKLGMQTLSGAGIAHLTNLKPLYPEGLIKSPGYTNVHMSFHNDTAHIIALFVVGTAENGGGSMVASSSKVYNELAANKPHVIKTLAEDWKLNRFSAHDFESEEFYKRPLLYYCDGRPLLFVARRPFTGSNPGDSPRPLSLLQAEALDSVHFEAERHAIRVQLEKGDIQFINNLAVIHSREEFSDASTGQGADRRHMIRAFIKNEDRAYKLPRQLEGAFSEIYPSDVSAAELEFRVDPFNSKALSQGPPAANPSGTNG</sequence>
<dbReference type="Proteomes" id="UP000024837">
    <property type="component" value="Unassembled WGS sequence"/>
</dbReference>
<organism evidence="3 4">
    <name type="scientific">Drechslerella stenobrocha 248</name>
    <dbReference type="NCBI Taxonomy" id="1043628"/>
    <lineage>
        <taxon>Eukaryota</taxon>
        <taxon>Fungi</taxon>
        <taxon>Dikarya</taxon>
        <taxon>Ascomycota</taxon>
        <taxon>Pezizomycotina</taxon>
        <taxon>Orbiliomycetes</taxon>
        <taxon>Orbiliales</taxon>
        <taxon>Orbiliaceae</taxon>
        <taxon>Drechslerella</taxon>
    </lineage>
</organism>
<dbReference type="HOGENOM" id="CLU_041041_0_0_1"/>
<evidence type="ECO:0000259" key="2">
    <source>
        <dbReference type="Pfam" id="PF02668"/>
    </source>
</evidence>
<name>W7HL48_9PEZI</name>
<feature type="domain" description="TauD/TfdA-like" evidence="2">
    <location>
        <begin position="113"/>
        <end position="369"/>
    </location>
</feature>
<gene>
    <name evidence="3" type="ORF">DRE_07377</name>
</gene>
<dbReference type="GO" id="GO:0016491">
    <property type="term" value="F:oxidoreductase activity"/>
    <property type="evidence" value="ECO:0007669"/>
    <property type="project" value="UniProtKB-KW"/>
</dbReference>
<reference evidence="3 4" key="1">
    <citation type="submission" date="2013-05" db="EMBL/GenBank/DDBJ databases">
        <title>Drechslerella stenobrocha genome reveals carnivorous origination and mechanical trapping mechanism of predatory fungi.</title>
        <authorList>
            <person name="Liu X."/>
            <person name="Zhang W."/>
            <person name="Liu K."/>
        </authorList>
    </citation>
    <scope>NUCLEOTIDE SEQUENCE [LARGE SCALE GENOMIC DNA]</scope>
    <source>
        <strain evidence="3 4">248</strain>
    </source>
</reference>
<evidence type="ECO:0000256" key="1">
    <source>
        <dbReference type="ARBA" id="ARBA00023002"/>
    </source>
</evidence>
<dbReference type="SUPFAM" id="SSF51197">
    <property type="entry name" value="Clavaminate synthase-like"/>
    <property type="match status" value="1"/>
</dbReference>
<dbReference type="PANTHER" id="PTHR10696">
    <property type="entry name" value="GAMMA-BUTYROBETAINE HYDROXYLASE-RELATED"/>
    <property type="match status" value="1"/>
</dbReference>
<dbReference type="InterPro" id="IPR050411">
    <property type="entry name" value="AlphaKG_dependent_hydroxylases"/>
</dbReference>
<protein>
    <recommendedName>
        <fullName evidence="2">TauD/TfdA-like domain-containing protein</fullName>
    </recommendedName>
</protein>
<proteinExistence type="predicted"/>
<keyword evidence="4" id="KW-1185">Reference proteome</keyword>
<dbReference type="EMBL" id="KI966453">
    <property type="protein sequence ID" value="EWC43759.1"/>
    <property type="molecule type" value="Genomic_DNA"/>
</dbReference>
<dbReference type="PANTHER" id="PTHR10696:SF49">
    <property type="entry name" value="TAUD_TFDA-LIKE DOMAIN-CONTAINING PROTEIN"/>
    <property type="match status" value="1"/>
</dbReference>
<keyword evidence="1" id="KW-0560">Oxidoreductase</keyword>